<evidence type="ECO:0000259" key="2">
    <source>
        <dbReference type="PROSITE" id="PS51352"/>
    </source>
</evidence>
<accession>E6X345</accession>
<dbReference type="PANTHER" id="PTHR42852">
    <property type="entry name" value="THIOL:DISULFIDE INTERCHANGE PROTEIN DSBE"/>
    <property type="match status" value="1"/>
</dbReference>
<dbReference type="GO" id="GO:0016209">
    <property type="term" value="F:antioxidant activity"/>
    <property type="evidence" value="ECO:0007669"/>
    <property type="project" value="InterPro"/>
</dbReference>
<sequence length="170" mass="19546">MKIKSKAFWKRLLKEAVIFLLFLMLFSVILNHWRAPKLDDTRLPHLSGKTLEGQNVSTLLKKGQPVLIHFWGSWCPICRREASNIDVVAQNYPVLTIAVNSGLDEEVRQWLEKRNLHYPVLNDPYGTLAQRFHITTFPTSLIYDSKGELKFVETGYTTTAGLMARMKLAE</sequence>
<evidence type="ECO:0000313" key="4">
    <source>
        <dbReference type="Proteomes" id="UP000008633"/>
    </source>
</evidence>
<dbReference type="Pfam" id="PF00578">
    <property type="entry name" value="AhpC-TSA"/>
    <property type="match status" value="1"/>
</dbReference>
<feature type="transmembrane region" description="Helical" evidence="1">
    <location>
        <begin position="12"/>
        <end position="33"/>
    </location>
</feature>
<organism evidence="3 4">
    <name type="scientific">Nitratifractor salsuginis (strain DSM 16511 / JCM 12458 / E9I37-1)</name>
    <dbReference type="NCBI Taxonomy" id="749222"/>
    <lineage>
        <taxon>Bacteria</taxon>
        <taxon>Pseudomonadati</taxon>
        <taxon>Campylobacterota</taxon>
        <taxon>Epsilonproteobacteria</taxon>
        <taxon>Campylobacterales</taxon>
        <taxon>Sulfurovaceae</taxon>
        <taxon>Nitratifractor</taxon>
    </lineage>
</organism>
<dbReference type="PROSITE" id="PS51352">
    <property type="entry name" value="THIOREDOXIN_2"/>
    <property type="match status" value="1"/>
</dbReference>
<evidence type="ECO:0000256" key="1">
    <source>
        <dbReference type="SAM" id="Phobius"/>
    </source>
</evidence>
<protein>
    <submittedName>
        <fullName evidence="3">Redoxin domain protein</fullName>
    </submittedName>
</protein>
<name>E6X345_NITSE</name>
<dbReference type="KEGG" id="nsa:Nitsa_0930"/>
<dbReference type="InterPro" id="IPR013766">
    <property type="entry name" value="Thioredoxin_domain"/>
</dbReference>
<reference evidence="3 4" key="1">
    <citation type="journal article" date="2011" name="Stand. Genomic Sci.">
        <title>Complete genome sequence of Nitratifractor salsuginis type strain (E9I37-1).</title>
        <authorList>
            <person name="Anderson I."/>
            <person name="Sikorski J."/>
            <person name="Zeytun A."/>
            <person name="Nolan M."/>
            <person name="Lapidus A."/>
            <person name="Lucas S."/>
            <person name="Hammon N."/>
            <person name="Deshpande S."/>
            <person name="Cheng J.F."/>
            <person name="Tapia R."/>
            <person name="Han C."/>
            <person name="Goodwin L."/>
            <person name="Pitluck S."/>
            <person name="Liolios K."/>
            <person name="Pagani I."/>
            <person name="Ivanova N."/>
            <person name="Huntemann M."/>
            <person name="Mavromatis K."/>
            <person name="Ovchinikova G."/>
            <person name="Pati A."/>
            <person name="Chen A."/>
            <person name="Palaniappan K."/>
            <person name="Land M."/>
            <person name="Hauser L."/>
            <person name="Brambilla E.M."/>
            <person name="Ngatchou-Djao O.D."/>
            <person name="Rohde M."/>
            <person name="Tindall B.J."/>
            <person name="Goker M."/>
            <person name="Detter J.C."/>
            <person name="Woyke T."/>
            <person name="Bristow J."/>
            <person name="Eisen J.A."/>
            <person name="Markowitz V."/>
            <person name="Hugenholtz P."/>
            <person name="Klenk H.P."/>
            <person name="Kyrpides N.C."/>
        </authorList>
    </citation>
    <scope>NUCLEOTIDE SEQUENCE [LARGE SCALE GENOMIC DNA]</scope>
    <source>
        <strain evidence="4">DSM 16511 / JCM 12458 / E9I37-1</strain>
    </source>
</reference>
<dbReference type="PANTHER" id="PTHR42852:SF17">
    <property type="entry name" value="THIOREDOXIN-LIKE PROTEIN HI_1115"/>
    <property type="match status" value="1"/>
</dbReference>
<dbReference type="InterPro" id="IPR036249">
    <property type="entry name" value="Thioredoxin-like_sf"/>
</dbReference>
<dbReference type="AlphaFoldDB" id="E6X345"/>
<dbReference type="Proteomes" id="UP000008633">
    <property type="component" value="Chromosome"/>
</dbReference>
<feature type="domain" description="Thioredoxin" evidence="2">
    <location>
        <begin position="37"/>
        <end position="170"/>
    </location>
</feature>
<dbReference type="RefSeq" id="WP_013553883.1">
    <property type="nucleotide sequence ID" value="NC_014935.1"/>
</dbReference>
<dbReference type="GO" id="GO:0016491">
    <property type="term" value="F:oxidoreductase activity"/>
    <property type="evidence" value="ECO:0007669"/>
    <property type="project" value="InterPro"/>
</dbReference>
<dbReference type="OrthoDB" id="9813820at2"/>
<proteinExistence type="predicted"/>
<dbReference type="eggNOG" id="COG0526">
    <property type="taxonomic scope" value="Bacteria"/>
</dbReference>
<keyword evidence="1" id="KW-0472">Membrane</keyword>
<keyword evidence="1" id="KW-0812">Transmembrane</keyword>
<reference evidence="4" key="2">
    <citation type="submission" date="2011-01" db="EMBL/GenBank/DDBJ databases">
        <title>The complete genome of Nitratifractor salsuginis DSM 16511.</title>
        <authorList>
            <consortium name="US DOE Joint Genome Institute (JGI-PGF)"/>
            <person name="Lucas S."/>
            <person name="Copeland A."/>
            <person name="Lapidus A."/>
            <person name="Bruce D."/>
            <person name="Goodwin L."/>
            <person name="Pitluck S."/>
            <person name="Kyrpides N."/>
            <person name="Mavromatis K."/>
            <person name="Ivanova N."/>
            <person name="Mikhailova N."/>
            <person name="Zeytun A."/>
            <person name="Detter J.C."/>
            <person name="Tapia R."/>
            <person name="Han C."/>
            <person name="Land M."/>
            <person name="Hauser L."/>
            <person name="Markowitz V."/>
            <person name="Cheng J.-F."/>
            <person name="Hugenholtz P."/>
            <person name="Woyke T."/>
            <person name="Wu D."/>
            <person name="Tindall B."/>
            <person name="Schuetze A."/>
            <person name="Brambilla E."/>
            <person name="Klenk H.-P."/>
            <person name="Eisen J.A."/>
        </authorList>
    </citation>
    <scope>NUCLEOTIDE SEQUENCE [LARGE SCALE GENOMIC DNA]</scope>
    <source>
        <strain evidence="4">DSM 16511 / JCM 12458 / E9I37-1</strain>
    </source>
</reference>
<dbReference type="HOGENOM" id="CLU_042529_10_1_7"/>
<dbReference type="CDD" id="cd03011">
    <property type="entry name" value="TlpA_like_ScsD_MtbDsbE"/>
    <property type="match status" value="1"/>
</dbReference>
<dbReference type="SUPFAM" id="SSF52833">
    <property type="entry name" value="Thioredoxin-like"/>
    <property type="match status" value="1"/>
</dbReference>
<dbReference type="InterPro" id="IPR050553">
    <property type="entry name" value="Thioredoxin_ResA/DsbE_sf"/>
</dbReference>
<keyword evidence="4" id="KW-1185">Reference proteome</keyword>
<evidence type="ECO:0000313" key="3">
    <source>
        <dbReference type="EMBL" id="ADV46189.1"/>
    </source>
</evidence>
<dbReference type="Gene3D" id="3.40.30.10">
    <property type="entry name" value="Glutaredoxin"/>
    <property type="match status" value="1"/>
</dbReference>
<gene>
    <name evidence="3" type="ordered locus">Nitsa_0930</name>
</gene>
<dbReference type="InterPro" id="IPR000866">
    <property type="entry name" value="AhpC/TSA"/>
</dbReference>
<dbReference type="EMBL" id="CP002452">
    <property type="protein sequence ID" value="ADV46189.1"/>
    <property type="molecule type" value="Genomic_DNA"/>
</dbReference>
<keyword evidence="1" id="KW-1133">Transmembrane helix</keyword>
<dbReference type="STRING" id="749222.Nitsa_0930"/>